<evidence type="ECO:0000313" key="2">
    <source>
        <dbReference type="EMBL" id="MFA0812923.1"/>
    </source>
</evidence>
<comment type="caution">
    <text evidence="2">The sequence shown here is derived from an EMBL/GenBank/DDBJ whole genome shotgun (WGS) entry which is preliminary data.</text>
</comment>
<feature type="chain" id="PRO_5046043845" description="DUF4189 domain-containing protein" evidence="1">
    <location>
        <begin position="20"/>
        <end position="206"/>
    </location>
</feature>
<evidence type="ECO:0000256" key="1">
    <source>
        <dbReference type="SAM" id="SignalP"/>
    </source>
</evidence>
<dbReference type="RefSeq" id="WP_371840657.1">
    <property type="nucleotide sequence ID" value="NZ_JBGMEK010000061.1"/>
</dbReference>
<dbReference type="EMBL" id="JBGMEK010000061">
    <property type="protein sequence ID" value="MFA0812923.1"/>
    <property type="molecule type" value="Genomic_DNA"/>
</dbReference>
<keyword evidence="1" id="KW-0732">Signal</keyword>
<sequence>MRYLLSMILLLSLAGFSYAQERLTQLPAGASPVQILGKTYYQSGNTFYAFSEQGGYFYPVQPPTAIRQYERPRDMYIRGTQPRRPRHLYMRGTQTPWGLTRHQVEACRNTAASMANANPANGGKIYIREYNQCVNNMRASTQPRYRYRDRPRDMYFRGTQPRPSGLTRGQVEGCRNAAADVSNANPSIGGKLYIREYNRCINNLRR</sequence>
<proteinExistence type="predicted"/>
<name>A0ABV4P4S1_9GAMM</name>
<accession>A0ABV4P4S1</accession>
<reference evidence="2 3" key="1">
    <citation type="submission" date="2024-08" db="EMBL/GenBank/DDBJ databases">
        <authorList>
            <person name="Ishaq N."/>
        </authorList>
    </citation>
    <scope>NUCLEOTIDE SEQUENCE [LARGE SCALE GENOMIC DNA]</scope>
    <source>
        <strain evidence="2 3">DSM 18651</strain>
    </source>
</reference>
<organism evidence="2 3">
    <name type="scientific">Microbulbifer epialgicus</name>
    <dbReference type="NCBI Taxonomy" id="393907"/>
    <lineage>
        <taxon>Bacteria</taxon>
        <taxon>Pseudomonadati</taxon>
        <taxon>Pseudomonadota</taxon>
        <taxon>Gammaproteobacteria</taxon>
        <taxon>Cellvibrionales</taxon>
        <taxon>Microbulbiferaceae</taxon>
        <taxon>Microbulbifer</taxon>
    </lineage>
</organism>
<gene>
    <name evidence="2" type="ORF">ACCI49_18600</name>
</gene>
<evidence type="ECO:0008006" key="4">
    <source>
        <dbReference type="Google" id="ProtNLM"/>
    </source>
</evidence>
<evidence type="ECO:0000313" key="3">
    <source>
        <dbReference type="Proteomes" id="UP001569428"/>
    </source>
</evidence>
<keyword evidence="3" id="KW-1185">Reference proteome</keyword>
<feature type="signal peptide" evidence="1">
    <location>
        <begin position="1"/>
        <end position="19"/>
    </location>
</feature>
<protein>
    <recommendedName>
        <fullName evidence="4">DUF4189 domain-containing protein</fullName>
    </recommendedName>
</protein>
<dbReference type="Proteomes" id="UP001569428">
    <property type="component" value="Unassembled WGS sequence"/>
</dbReference>